<accession>A0AAW8TRW5</accession>
<evidence type="ECO:0000256" key="1">
    <source>
        <dbReference type="SAM" id="Phobius"/>
    </source>
</evidence>
<dbReference type="EMBL" id="JARPYT010000032">
    <property type="protein sequence ID" value="MDT2638418.1"/>
    <property type="molecule type" value="Genomic_DNA"/>
</dbReference>
<comment type="caution">
    <text evidence="3">The sequence shown here is derived from an EMBL/GenBank/DDBJ whole genome shotgun (WGS) entry which is preliminary data.</text>
</comment>
<keyword evidence="5" id="KW-1185">Reference proteome</keyword>
<name>A0AAW8TRW5_9ENTE</name>
<gene>
    <name evidence="3" type="ORF">P7D36_13110</name>
    <name evidence="2" type="ORF">P7D39_13610</name>
</gene>
<organism evidence="3 4">
    <name type="scientific">Enterococcus dongliensis</name>
    <dbReference type="NCBI Taxonomy" id="2559925"/>
    <lineage>
        <taxon>Bacteria</taxon>
        <taxon>Bacillati</taxon>
        <taxon>Bacillota</taxon>
        <taxon>Bacilli</taxon>
        <taxon>Lactobacillales</taxon>
        <taxon>Enterococcaceae</taxon>
        <taxon>Enterococcus</taxon>
    </lineage>
</organism>
<evidence type="ECO:0000313" key="4">
    <source>
        <dbReference type="Proteomes" id="UP001245561"/>
    </source>
</evidence>
<proteinExistence type="predicted"/>
<dbReference type="GeneID" id="86911220"/>
<dbReference type="Proteomes" id="UP001256547">
    <property type="component" value="Unassembled WGS sequence"/>
</dbReference>
<dbReference type="AlphaFoldDB" id="A0AAW8TRW5"/>
<sequence>MVRLLIYGLTGMNQSLVFTLNLLCALFILNGHEMSHIGQMAFVNEQLIVKTDKPNMGNLAGGLVALDPQE</sequence>
<evidence type="ECO:0000313" key="3">
    <source>
        <dbReference type="EMBL" id="MDT2638418.1"/>
    </source>
</evidence>
<dbReference type="Proteomes" id="UP001245561">
    <property type="component" value="Unassembled WGS sequence"/>
</dbReference>
<keyword evidence="1" id="KW-1133">Transmembrane helix</keyword>
<keyword evidence="1" id="KW-0472">Membrane</keyword>
<evidence type="ECO:0000313" key="2">
    <source>
        <dbReference type="EMBL" id="MDT2598033.1"/>
    </source>
</evidence>
<keyword evidence="1" id="KW-0812">Transmembrane</keyword>
<dbReference type="EMBL" id="JARPYR010000048">
    <property type="protein sequence ID" value="MDT2598033.1"/>
    <property type="molecule type" value="Genomic_DNA"/>
</dbReference>
<feature type="transmembrane region" description="Helical" evidence="1">
    <location>
        <begin position="6"/>
        <end position="29"/>
    </location>
</feature>
<dbReference type="RefSeq" id="WP_311800975.1">
    <property type="nucleotide sequence ID" value="NZ_JARPYR010000048.1"/>
</dbReference>
<reference evidence="3 5" key="1">
    <citation type="submission" date="2023-03" db="EMBL/GenBank/DDBJ databases">
        <authorList>
            <person name="Shen W."/>
            <person name="Cai J."/>
        </authorList>
    </citation>
    <scope>NUCLEOTIDE SEQUENCE</scope>
    <source>
        <strain evidence="3">P55-2</strain>
        <strain evidence="2 5">P72-2</strain>
    </source>
</reference>
<protein>
    <submittedName>
        <fullName evidence="3">Uncharacterized protein</fullName>
    </submittedName>
</protein>
<evidence type="ECO:0000313" key="5">
    <source>
        <dbReference type="Proteomes" id="UP001256547"/>
    </source>
</evidence>